<evidence type="ECO:0000256" key="1">
    <source>
        <dbReference type="SAM" id="Phobius"/>
    </source>
</evidence>
<gene>
    <name evidence="2" type="ORF">SEV965_LOCUS29498</name>
</gene>
<feature type="transmembrane region" description="Helical" evidence="1">
    <location>
        <begin position="31"/>
        <end position="53"/>
    </location>
</feature>
<keyword evidence="1" id="KW-1133">Transmembrane helix</keyword>
<accession>A0A815IB79</accession>
<proteinExistence type="predicted"/>
<dbReference type="EMBL" id="CAJNOU010002985">
    <property type="protein sequence ID" value="CAF1363400.1"/>
    <property type="molecule type" value="Genomic_DNA"/>
</dbReference>
<keyword evidence="1" id="KW-0472">Membrane</keyword>
<organism evidence="2 3">
    <name type="scientific">Rotaria sordida</name>
    <dbReference type="NCBI Taxonomy" id="392033"/>
    <lineage>
        <taxon>Eukaryota</taxon>
        <taxon>Metazoa</taxon>
        <taxon>Spiralia</taxon>
        <taxon>Gnathifera</taxon>
        <taxon>Rotifera</taxon>
        <taxon>Eurotatoria</taxon>
        <taxon>Bdelloidea</taxon>
        <taxon>Philodinida</taxon>
        <taxon>Philodinidae</taxon>
        <taxon>Rotaria</taxon>
    </lineage>
</organism>
<keyword evidence="1" id="KW-0812">Transmembrane</keyword>
<sequence>MGLLASCTILPSTDTSSVYCKWLYKRAGCQFNAVIVFFYGCSSSYLLCVVNLSRLFRGKYYVIPSLITFIFACFTKSSVIWISLLFIGTPTQFKLRFVNHCSNMVGFDAKNRDTINPLNISSEIFNLTVTLDEYKQEECTKIDVLCTLKKYGCFDLFNSYNNKCNDDTQRLSSESIRLQSSIEYDVKSNQEKLQQDVASSKPNIDDIPYVSYNETLIWKITSFHGKKSKFNLKKKEQDCIMEKDDSVFRR</sequence>
<dbReference type="Proteomes" id="UP000663889">
    <property type="component" value="Unassembled WGS sequence"/>
</dbReference>
<reference evidence="2" key="1">
    <citation type="submission" date="2021-02" db="EMBL/GenBank/DDBJ databases">
        <authorList>
            <person name="Nowell W R."/>
        </authorList>
    </citation>
    <scope>NUCLEOTIDE SEQUENCE</scope>
</reference>
<name>A0A815IB79_9BILA</name>
<evidence type="ECO:0000313" key="2">
    <source>
        <dbReference type="EMBL" id="CAF1363400.1"/>
    </source>
</evidence>
<evidence type="ECO:0000313" key="3">
    <source>
        <dbReference type="Proteomes" id="UP000663889"/>
    </source>
</evidence>
<protein>
    <submittedName>
        <fullName evidence="2">Uncharacterized protein</fullName>
    </submittedName>
</protein>
<comment type="caution">
    <text evidence="2">The sequence shown here is derived from an EMBL/GenBank/DDBJ whole genome shotgun (WGS) entry which is preliminary data.</text>
</comment>
<feature type="transmembrane region" description="Helical" evidence="1">
    <location>
        <begin position="60"/>
        <end position="87"/>
    </location>
</feature>
<dbReference type="AlphaFoldDB" id="A0A815IB79"/>